<evidence type="ECO:0000259" key="3">
    <source>
        <dbReference type="PROSITE" id="PS50043"/>
    </source>
</evidence>
<dbReference type="PRINTS" id="PR00038">
    <property type="entry name" value="HTHLUXR"/>
</dbReference>
<dbReference type="InterPro" id="IPR041664">
    <property type="entry name" value="AAA_16"/>
</dbReference>
<proteinExistence type="predicted"/>
<dbReference type="Gene3D" id="1.25.40.10">
    <property type="entry name" value="Tetratricopeptide repeat domain"/>
    <property type="match status" value="1"/>
</dbReference>
<keyword evidence="1" id="KW-0547">Nucleotide-binding</keyword>
<dbReference type="GO" id="GO:0004016">
    <property type="term" value="F:adenylate cyclase activity"/>
    <property type="evidence" value="ECO:0007669"/>
    <property type="project" value="TreeGrafter"/>
</dbReference>
<dbReference type="GO" id="GO:0005524">
    <property type="term" value="F:ATP binding"/>
    <property type="evidence" value="ECO:0007669"/>
    <property type="project" value="UniProtKB-KW"/>
</dbReference>
<dbReference type="Pfam" id="PF13191">
    <property type="entry name" value="AAA_16"/>
    <property type="match status" value="1"/>
</dbReference>
<dbReference type="PANTHER" id="PTHR16305:SF35">
    <property type="entry name" value="TRANSCRIPTIONAL ACTIVATOR DOMAIN"/>
    <property type="match status" value="1"/>
</dbReference>
<dbReference type="SMART" id="SM00421">
    <property type="entry name" value="HTH_LUXR"/>
    <property type="match status" value="1"/>
</dbReference>
<dbReference type="RefSeq" id="WP_151564928.1">
    <property type="nucleotide sequence ID" value="NZ_WBMT01000014.1"/>
</dbReference>
<dbReference type="GO" id="GO:0003677">
    <property type="term" value="F:DNA binding"/>
    <property type="evidence" value="ECO:0007669"/>
    <property type="project" value="InterPro"/>
</dbReference>
<sequence>MAIDGDGGMVGRGAELARLTALVEGVGDGRGGMLAVMGEAGIGKSRLLAEAARLAREAGLLVLTGRAVVGGGAYRPLAEALVGHVSADCRKGGDELRPYRAALGRVFPEWAGEEPPSSIDPVLVLGEGLVRLLGLLNGPRGCLLVLEDLHWADGDTLAVVEYLSGVLHSRPVLVAASIRDEDCPPWVQSRIVERPEVHTIRLRRLDEADSMVLAERCAGTVPLPAAVRDLVVRKSDGLPFLVEELVAGGMEERSVPPTLAGMVAARLDALGPEQRQVLEAAAVLGDEPDWTVLGKATGLAEDVVLDAARAAQPRLLVAAGDALRWRHALTRDAVLETVPPPVRAVLACRSAEVLLGRAGPEDDVCAAELLAIAGEQARAAEVFVRLARRDIARGALRDARDLLDRADGLASPSSAVAIERVVLLTRLGEADAALKAGARALGRTTGDEHARLCLRLADAAIVTGRWEEADRYLERAGRPEDPHALVLAANAAFGPGRLAEAAQLATAAIERAEAAHDGEALCRALLVLGQCAIRHDAEIARRTYTRAARLAAEYGLMSWRVTALNHLALVEVVTGAHTPALAEARELALENGQLVDVISADLVRSDQMSTIDGPRAAEVPAREAAELASRLRLTSHQSVGELFVALGRAADADADGMEAALDAATGRALAPVEVAALAPVIRGFIPLLDRDLETAVALFDDGMPMLEDQCQTAPVSMWGLWALLRSAVARDDAKVRDALRHSAPVLRNVNRGALHYADAIAAGRAGHVKRAASLLAAGDDALAHHHWWRRLCRSLVLEAAVTDGWGDPVPALRTDLAAFERTGEIRLARTTRDLLRCAGAPTRRGRGRTPVPSGLRAAGVTSREMDVLMLLTEGLTNRQIGERLFLSHRTVDTHVASLLAKTGTASRLELRAHKISARQADPQSLPKQGASSV</sequence>
<protein>
    <submittedName>
        <fullName evidence="4">AAA family ATPase</fullName>
    </submittedName>
</protein>
<dbReference type="PANTHER" id="PTHR16305">
    <property type="entry name" value="TESTICULAR SOLUBLE ADENYLYL CYCLASE"/>
    <property type="match status" value="1"/>
</dbReference>
<gene>
    <name evidence="4" type="ORF">F8566_28550</name>
</gene>
<accession>A0A6H9YHE4</accession>
<keyword evidence="5" id="KW-1185">Reference proteome</keyword>
<dbReference type="SUPFAM" id="SSF46894">
    <property type="entry name" value="C-terminal effector domain of the bipartite response regulators"/>
    <property type="match status" value="1"/>
</dbReference>
<dbReference type="AlphaFoldDB" id="A0A6H9YHE4"/>
<dbReference type="InterPro" id="IPR016032">
    <property type="entry name" value="Sig_transdc_resp-reg_C-effctor"/>
</dbReference>
<feature type="domain" description="HTH luxR-type" evidence="3">
    <location>
        <begin position="853"/>
        <end position="918"/>
    </location>
</feature>
<dbReference type="EMBL" id="WBMT01000014">
    <property type="protein sequence ID" value="KAB2345216.1"/>
    <property type="molecule type" value="Genomic_DNA"/>
</dbReference>
<dbReference type="Proteomes" id="UP000468735">
    <property type="component" value="Unassembled WGS sequence"/>
</dbReference>
<dbReference type="SUPFAM" id="SSF48452">
    <property type="entry name" value="TPR-like"/>
    <property type="match status" value="1"/>
</dbReference>
<dbReference type="GO" id="GO:0006355">
    <property type="term" value="P:regulation of DNA-templated transcription"/>
    <property type="evidence" value="ECO:0007669"/>
    <property type="project" value="InterPro"/>
</dbReference>
<organism evidence="4 5">
    <name type="scientific">Actinomadura rudentiformis</name>
    <dbReference type="NCBI Taxonomy" id="359158"/>
    <lineage>
        <taxon>Bacteria</taxon>
        <taxon>Bacillati</taxon>
        <taxon>Actinomycetota</taxon>
        <taxon>Actinomycetes</taxon>
        <taxon>Streptosporangiales</taxon>
        <taxon>Thermomonosporaceae</taxon>
        <taxon>Actinomadura</taxon>
    </lineage>
</organism>
<name>A0A6H9YHE4_9ACTN</name>
<comment type="caution">
    <text evidence="4">The sequence shown here is derived from an EMBL/GenBank/DDBJ whole genome shotgun (WGS) entry which is preliminary data.</text>
</comment>
<dbReference type="InterPro" id="IPR036388">
    <property type="entry name" value="WH-like_DNA-bd_sf"/>
</dbReference>
<evidence type="ECO:0000256" key="1">
    <source>
        <dbReference type="ARBA" id="ARBA00022741"/>
    </source>
</evidence>
<dbReference type="Gene3D" id="1.10.10.10">
    <property type="entry name" value="Winged helix-like DNA-binding domain superfamily/Winged helix DNA-binding domain"/>
    <property type="match status" value="1"/>
</dbReference>
<dbReference type="SUPFAM" id="SSF52540">
    <property type="entry name" value="P-loop containing nucleoside triphosphate hydrolases"/>
    <property type="match status" value="1"/>
</dbReference>
<dbReference type="InterPro" id="IPR011990">
    <property type="entry name" value="TPR-like_helical_dom_sf"/>
</dbReference>
<reference evidence="4 5" key="1">
    <citation type="submission" date="2019-09" db="EMBL/GenBank/DDBJ databases">
        <title>Actinomadura physcomitrii sp. nov., a novel actinomycete isolated from moss [Physcomitrium sphaericum (Ludw) Fuernr].</title>
        <authorList>
            <person name="Zhuang X."/>
            <person name="Liu C."/>
        </authorList>
    </citation>
    <scope>NUCLEOTIDE SEQUENCE [LARGE SCALE GENOMIC DNA]</scope>
    <source>
        <strain evidence="4 5">HMC1</strain>
    </source>
</reference>
<dbReference type="GO" id="GO:0005737">
    <property type="term" value="C:cytoplasm"/>
    <property type="evidence" value="ECO:0007669"/>
    <property type="project" value="TreeGrafter"/>
</dbReference>
<keyword evidence="2" id="KW-0067">ATP-binding</keyword>
<dbReference type="InterPro" id="IPR000792">
    <property type="entry name" value="Tscrpt_reg_LuxR_C"/>
</dbReference>
<dbReference type="Pfam" id="PF00196">
    <property type="entry name" value="GerE"/>
    <property type="match status" value="1"/>
</dbReference>
<evidence type="ECO:0000313" key="4">
    <source>
        <dbReference type="EMBL" id="KAB2345216.1"/>
    </source>
</evidence>
<evidence type="ECO:0000313" key="5">
    <source>
        <dbReference type="Proteomes" id="UP000468735"/>
    </source>
</evidence>
<evidence type="ECO:0000256" key="2">
    <source>
        <dbReference type="ARBA" id="ARBA00022840"/>
    </source>
</evidence>
<dbReference type="OrthoDB" id="134712at2"/>
<dbReference type="InterPro" id="IPR027417">
    <property type="entry name" value="P-loop_NTPase"/>
</dbReference>
<dbReference type="PROSITE" id="PS50043">
    <property type="entry name" value="HTH_LUXR_2"/>
    <property type="match status" value="1"/>
</dbReference>
<dbReference type="PROSITE" id="PS00622">
    <property type="entry name" value="HTH_LUXR_1"/>
    <property type="match status" value="1"/>
</dbReference>
<dbReference type="CDD" id="cd06170">
    <property type="entry name" value="LuxR_C_like"/>
    <property type="match status" value="1"/>
</dbReference>